<evidence type="ECO:0008006" key="7">
    <source>
        <dbReference type="Google" id="ProtNLM"/>
    </source>
</evidence>
<accession>A0ABP3UA83</accession>
<dbReference type="PROSITE" id="PS50231">
    <property type="entry name" value="RICIN_B_LECTIN"/>
    <property type="match status" value="1"/>
</dbReference>
<evidence type="ECO:0000256" key="2">
    <source>
        <dbReference type="SAM" id="SignalP"/>
    </source>
</evidence>
<dbReference type="EMBL" id="BAAAGE010000003">
    <property type="protein sequence ID" value="GAA0725779.1"/>
    <property type="molecule type" value="Genomic_DNA"/>
</dbReference>
<dbReference type="Pfam" id="PF17963">
    <property type="entry name" value="Big_9"/>
    <property type="match status" value="3"/>
</dbReference>
<evidence type="ECO:0000259" key="3">
    <source>
        <dbReference type="Pfam" id="PF14200"/>
    </source>
</evidence>
<evidence type="ECO:0000256" key="1">
    <source>
        <dbReference type="ARBA" id="ARBA00022729"/>
    </source>
</evidence>
<dbReference type="Proteomes" id="UP001501758">
    <property type="component" value="Unassembled WGS sequence"/>
</dbReference>
<protein>
    <recommendedName>
        <fullName evidence="7">Por secretion system C-terminal sorting domain-containing protein</fullName>
    </recommendedName>
</protein>
<dbReference type="InterPro" id="IPR035992">
    <property type="entry name" value="Ricin_B-like_lectins"/>
</dbReference>
<dbReference type="Pfam" id="PF18962">
    <property type="entry name" value="Por_Secre_tail"/>
    <property type="match status" value="1"/>
</dbReference>
<dbReference type="Gene3D" id="2.60.40.2810">
    <property type="match status" value="1"/>
</dbReference>
<dbReference type="Pfam" id="PF14200">
    <property type="entry name" value="RicinB_lectin_2"/>
    <property type="match status" value="1"/>
</dbReference>
<evidence type="ECO:0000313" key="5">
    <source>
        <dbReference type="EMBL" id="GAA0725779.1"/>
    </source>
</evidence>
<dbReference type="Gene3D" id="2.80.10.50">
    <property type="match status" value="1"/>
</dbReference>
<dbReference type="Gene3D" id="2.60.40.3440">
    <property type="match status" value="1"/>
</dbReference>
<keyword evidence="6" id="KW-1185">Reference proteome</keyword>
<feature type="domain" description="Secretion system C-terminal sorting" evidence="4">
    <location>
        <begin position="969"/>
        <end position="1035"/>
    </location>
</feature>
<reference evidence="6" key="1">
    <citation type="journal article" date="2019" name="Int. J. Syst. Evol. Microbiol.">
        <title>The Global Catalogue of Microorganisms (GCM) 10K type strain sequencing project: providing services to taxonomists for standard genome sequencing and annotation.</title>
        <authorList>
            <consortium name="The Broad Institute Genomics Platform"/>
            <consortium name="The Broad Institute Genome Sequencing Center for Infectious Disease"/>
            <person name="Wu L."/>
            <person name="Ma J."/>
        </authorList>
    </citation>
    <scope>NUCLEOTIDE SEQUENCE [LARGE SCALE GENOMIC DNA]</scope>
    <source>
        <strain evidence="6">JCM 15974</strain>
    </source>
</reference>
<dbReference type="InterPro" id="IPR000772">
    <property type="entry name" value="Ricin_B_lectin"/>
</dbReference>
<dbReference type="NCBIfam" id="TIGR04183">
    <property type="entry name" value="Por_Secre_tail"/>
    <property type="match status" value="1"/>
</dbReference>
<name>A0ABP3UA83_9FLAO</name>
<dbReference type="RefSeq" id="WP_343913268.1">
    <property type="nucleotide sequence ID" value="NZ_BAAAGE010000003.1"/>
</dbReference>
<comment type="caution">
    <text evidence="5">The sequence shown here is derived from an EMBL/GenBank/DDBJ whole genome shotgun (WGS) entry which is preliminary data.</text>
</comment>
<proteinExistence type="predicted"/>
<dbReference type="InterPro" id="IPR026444">
    <property type="entry name" value="Secre_tail"/>
</dbReference>
<keyword evidence="1 2" id="KW-0732">Signal</keyword>
<feature type="signal peptide" evidence="2">
    <location>
        <begin position="1"/>
        <end position="20"/>
    </location>
</feature>
<sequence>MYKKIIFLIICSVLYSNIWAQNSLTAYPEVIQNNGNGSQNWGDNVTLRAFKIDGSPAQLIYDNEFRDKGFGVKGARWEQIDFYRDYQGRRVNASESIRVDFNGPVTDVILRIGMLGLNEGFNGLDETGKWIAYGANGSIVATGIFGPDDSDLGPGNKEGGTYGTYPFSINSNSRIYSIAIEATAFGYGSGEPKYVNRYDNESGNKENNSDFNLVGVSYKRLNTANRPPIANGDGEIAGDPNFTTTLGETLLIPISRLLANDTDPDGDSLRLISVQSERGGNVEIRGNNVAFTGTVVAPGALFRYTIGDGRGGRDTTSVLLNVLPVSTQVNAIDDNFEIKEDIGLTSISYDKILENDTGNNINIKSFNFNNFPGTIRNLAGQRRIEFKTRLDFSGNISIPYRISNDSQEDQANIVIRVIDINDSAVRIVQDGPFTTMVNSTLRIPTNSLISNDQTSTTQGNIELESVQNAVNGTVNMNNGEVIFKSNQDFVGRASFTYTIITRGFNNTITARRKSNPIIVNVISNSNEVSINQNAVFLSKTGDLKTLQVNKTLDRSNVLIENCDSQQHSWKVTDLGNGFHKILNIYSGKALESYRPSPGNGDNVTVFTSNNKSWQQWKIIDVGNGFYKIRGRYNPRFLTNSNGNAVLLNQNNNDSQLWRLRLPSQVLCDQEDSNRPPVANGDGEIAGDPNYTLTLGETLLIPISRLLANDTDPDGDVIKLVSVQSERGGTAEIRDNNVAFKGTGAFPGALFRYTIDDGRGGRDTTSVLLNVLPGSPTDEDFSLHAEDLDLNNTNKPQQWGDCVTLLARNQNNKLVQITRNRKRLGIMGGRSNTQLDFDGATSKTEEFLVNFGSEVRKISFVLGNLEKDEYGGFDETGLWILLDSNDKEIARGLIAPDKGEKVGKGIYKFNTKVSRGASKLILRSTAYGNGLNNRVDNNSDFSLMSINYSTGKESCSVLDKEPLSNVGLLIYPTIVDDILNIEIQGDVSQNSLLQVYNVNGSLLQELKIGGKSNITLDFQKRQSGMYFVKLVDFNNNERTYRILKN</sequence>
<dbReference type="CDD" id="cd00161">
    <property type="entry name" value="beta-trefoil_Ricin-like"/>
    <property type="match status" value="1"/>
</dbReference>
<organism evidence="5 6">
    <name type="scientific">Aquimarina litoralis</name>
    <dbReference type="NCBI Taxonomy" id="584605"/>
    <lineage>
        <taxon>Bacteria</taxon>
        <taxon>Pseudomonadati</taxon>
        <taxon>Bacteroidota</taxon>
        <taxon>Flavobacteriia</taxon>
        <taxon>Flavobacteriales</taxon>
        <taxon>Flavobacteriaceae</taxon>
        <taxon>Aquimarina</taxon>
    </lineage>
</organism>
<feature type="chain" id="PRO_5046020623" description="Por secretion system C-terminal sorting domain-containing protein" evidence="2">
    <location>
        <begin position="21"/>
        <end position="1044"/>
    </location>
</feature>
<evidence type="ECO:0000259" key="4">
    <source>
        <dbReference type="Pfam" id="PF18962"/>
    </source>
</evidence>
<gene>
    <name evidence="5" type="ORF">GCM10009430_31960</name>
</gene>
<dbReference type="SUPFAM" id="SSF50370">
    <property type="entry name" value="Ricin B-like lectins"/>
    <property type="match status" value="1"/>
</dbReference>
<evidence type="ECO:0000313" key="6">
    <source>
        <dbReference type="Proteomes" id="UP001501758"/>
    </source>
</evidence>
<feature type="domain" description="Ricin B lectin" evidence="3">
    <location>
        <begin position="568"/>
        <end position="644"/>
    </location>
</feature>